<evidence type="ECO:0000256" key="3">
    <source>
        <dbReference type="ARBA" id="ARBA00023163"/>
    </source>
</evidence>
<dbReference type="AlphaFoldDB" id="A0A521BTT0"/>
<dbReference type="EMBL" id="FXTH01000004">
    <property type="protein sequence ID" value="SMO50558.1"/>
    <property type="molecule type" value="Genomic_DNA"/>
</dbReference>
<keyword evidence="2" id="KW-0238">DNA-binding</keyword>
<reference evidence="5 6" key="1">
    <citation type="submission" date="2017-05" db="EMBL/GenBank/DDBJ databases">
        <authorList>
            <person name="Varghese N."/>
            <person name="Submissions S."/>
        </authorList>
    </citation>
    <scope>NUCLEOTIDE SEQUENCE [LARGE SCALE GENOMIC DNA]</scope>
    <source>
        <strain evidence="5 6">DSM 21194</strain>
    </source>
</reference>
<dbReference type="InterPro" id="IPR018060">
    <property type="entry name" value="HTH_AraC"/>
</dbReference>
<organism evidence="5 6">
    <name type="scientific">Fodinibius sediminis</name>
    <dbReference type="NCBI Taxonomy" id="1214077"/>
    <lineage>
        <taxon>Bacteria</taxon>
        <taxon>Pseudomonadati</taxon>
        <taxon>Balneolota</taxon>
        <taxon>Balneolia</taxon>
        <taxon>Balneolales</taxon>
        <taxon>Balneolaceae</taxon>
        <taxon>Fodinibius</taxon>
    </lineage>
</organism>
<feature type="domain" description="HTH araC/xylS-type" evidence="4">
    <location>
        <begin position="183"/>
        <end position="281"/>
    </location>
</feature>
<dbReference type="OrthoDB" id="792101at2"/>
<dbReference type="Pfam" id="PF02311">
    <property type="entry name" value="AraC_binding"/>
    <property type="match status" value="1"/>
</dbReference>
<keyword evidence="6" id="KW-1185">Reference proteome</keyword>
<dbReference type="InterPro" id="IPR018062">
    <property type="entry name" value="HTH_AraC-typ_CS"/>
</dbReference>
<evidence type="ECO:0000313" key="5">
    <source>
        <dbReference type="EMBL" id="SMO50558.1"/>
    </source>
</evidence>
<dbReference type="PANTHER" id="PTHR43280">
    <property type="entry name" value="ARAC-FAMILY TRANSCRIPTIONAL REGULATOR"/>
    <property type="match status" value="1"/>
</dbReference>
<evidence type="ECO:0000313" key="6">
    <source>
        <dbReference type="Proteomes" id="UP000317593"/>
    </source>
</evidence>
<dbReference type="InterPro" id="IPR009057">
    <property type="entry name" value="Homeodomain-like_sf"/>
</dbReference>
<dbReference type="SUPFAM" id="SSF51182">
    <property type="entry name" value="RmlC-like cupins"/>
    <property type="match status" value="1"/>
</dbReference>
<dbReference type="SMART" id="SM00342">
    <property type="entry name" value="HTH_ARAC"/>
    <property type="match status" value="1"/>
</dbReference>
<protein>
    <submittedName>
        <fullName evidence="5">Transcriptional regulator, AraC family</fullName>
    </submittedName>
</protein>
<evidence type="ECO:0000259" key="4">
    <source>
        <dbReference type="PROSITE" id="PS01124"/>
    </source>
</evidence>
<dbReference type="InterPro" id="IPR003313">
    <property type="entry name" value="AraC-bd"/>
</dbReference>
<dbReference type="PANTHER" id="PTHR43280:SF27">
    <property type="entry name" value="TRANSCRIPTIONAL REGULATOR MTLR"/>
    <property type="match status" value="1"/>
</dbReference>
<dbReference type="InterPro" id="IPR014710">
    <property type="entry name" value="RmlC-like_jellyroll"/>
</dbReference>
<gene>
    <name evidence="5" type="ORF">SAMN06265218_10415</name>
</gene>
<keyword evidence="1" id="KW-0805">Transcription regulation</keyword>
<evidence type="ECO:0000256" key="2">
    <source>
        <dbReference type="ARBA" id="ARBA00023125"/>
    </source>
</evidence>
<dbReference type="RefSeq" id="WP_142713544.1">
    <property type="nucleotide sequence ID" value="NZ_FXTH01000004.1"/>
</dbReference>
<evidence type="ECO:0000256" key="1">
    <source>
        <dbReference type="ARBA" id="ARBA00023015"/>
    </source>
</evidence>
<dbReference type="SUPFAM" id="SSF46689">
    <property type="entry name" value="Homeodomain-like"/>
    <property type="match status" value="1"/>
</dbReference>
<dbReference type="Pfam" id="PF12833">
    <property type="entry name" value="HTH_18"/>
    <property type="match status" value="1"/>
</dbReference>
<dbReference type="Gene3D" id="1.10.10.60">
    <property type="entry name" value="Homeodomain-like"/>
    <property type="match status" value="2"/>
</dbReference>
<dbReference type="GO" id="GO:0043565">
    <property type="term" value="F:sequence-specific DNA binding"/>
    <property type="evidence" value="ECO:0007669"/>
    <property type="project" value="InterPro"/>
</dbReference>
<dbReference type="Gene3D" id="2.60.120.10">
    <property type="entry name" value="Jelly Rolls"/>
    <property type="match status" value="1"/>
</dbReference>
<accession>A0A521BTT0</accession>
<proteinExistence type="predicted"/>
<dbReference type="PROSITE" id="PS00041">
    <property type="entry name" value="HTH_ARAC_FAMILY_1"/>
    <property type="match status" value="1"/>
</dbReference>
<dbReference type="Proteomes" id="UP000317593">
    <property type="component" value="Unassembled WGS sequence"/>
</dbReference>
<keyword evidence="3" id="KW-0804">Transcription</keyword>
<dbReference type="GO" id="GO:0003700">
    <property type="term" value="F:DNA-binding transcription factor activity"/>
    <property type="evidence" value="ECO:0007669"/>
    <property type="project" value="InterPro"/>
</dbReference>
<dbReference type="InterPro" id="IPR011051">
    <property type="entry name" value="RmlC_Cupin_sf"/>
</dbReference>
<name>A0A521BTT0_9BACT</name>
<dbReference type="PROSITE" id="PS01124">
    <property type="entry name" value="HTH_ARAC_FAMILY_2"/>
    <property type="match status" value="1"/>
</dbReference>
<sequence length="289" mass="33264">MDFFVEKIMVPDKHSFLVSEHELGAHTSKIHSHGNYELNFITHGWGRRYVGDNISSFQAGDLVLMGPDLPHCWEVKGTYSKESPRCIVIHFQEDFLGSDFINTPELKPVLELLRDSPQGLHFKGTHITDVRKQLEMMLESDGLKSLVGLLEIFRLLLEFKEYSYLSTPGYIQQSHQSDFKKINKIYEYIFVNFQQDITLEEVADLVNITPGALCRYFKNKTGKTLFSFLKEVRIGYACKLLNVTNKTVTEICYESGYNTLAHFNTQFKEIKGTTPGRYRKRTKNVLATA</sequence>